<evidence type="ECO:0000256" key="1">
    <source>
        <dbReference type="ARBA" id="ARBA00004123"/>
    </source>
</evidence>
<protein>
    <submittedName>
        <fullName evidence="6">U3 small nucleolar RNA-associated protein 5</fullName>
    </submittedName>
</protein>
<evidence type="ECO:0000256" key="4">
    <source>
        <dbReference type="SAM" id="MobiDB-lite"/>
    </source>
</evidence>
<dbReference type="Pfam" id="PF04003">
    <property type="entry name" value="Utp12"/>
    <property type="match status" value="1"/>
</dbReference>
<sequence length="626" mass="69710">MATDSPVVLSQYDPSGQYLAYVSTALDKQRVSVEPTSISKSSLVNENFLYLEGQGVYCTSIQWITFNETLLVVLGLSQGEIWLYSPLTNEVVTKLSTGSTFPVLDFQHSENSNTKAWCVTGDDTIIQFDMVSQCVSSKFKLDECKDLKKVCVVSDERILVASHQIFLVDTKTKKLVQQYPGHISPVSFLQLTADASAFLSGSQDDRFLNVYELETGKTKSVLAAHSNIQNVSISKSWSHVSAITEDGDIAIFEEPLVTVNTGNKRRAGKISKQSNKSITLLRANSSTRLKIFQSYVTEDTVNFSWLENATIPYFDQLRLQDLSEPITTISKPLPSLNSQQTRNKENSDISSAKIYKEGNATVTSGDNFKHVESIIKSLDQAEGEDVAESLQDKLNIISPPSKKPKEKRRANAGTSAVVLGQALKSNDHALLESVLNTRDEKIIQATITRLSPQLATVLLERLAERIARQTHRQGSLNVWVKWCLIIHGGYLVTIPNLLSSLSSLHSTLKRRADLLPKLMALDARISHSLDQLYSKRAVQYGKSQDQLLEEVNGNAYELDEEEEEEDVEYIEELDDAGLIDDGEDDSMDSDDEEDSASEEPAYTEEGFQDDDEMKIDVEEGYSDEEV</sequence>
<reference evidence="6 7" key="2">
    <citation type="submission" date="2019-11" db="EMBL/GenBank/DDBJ databases">
        <authorList>
            <person name="Lu H."/>
        </authorList>
    </citation>
    <scope>NUCLEOTIDE SEQUENCE [LARGE SCALE GENOMIC DNA]</scope>
    <source>
        <strain evidence="6 7">FIM1</strain>
    </source>
</reference>
<dbReference type="InterPro" id="IPR015943">
    <property type="entry name" value="WD40/YVTN_repeat-like_dom_sf"/>
</dbReference>
<dbReference type="PANTHER" id="PTHR44267">
    <property type="entry name" value="WD REPEAT-CONTAINING PROTEIN 43"/>
    <property type="match status" value="1"/>
</dbReference>
<dbReference type="Proteomes" id="UP000422736">
    <property type="component" value="Chromosome 1"/>
</dbReference>
<dbReference type="InterPro" id="IPR001680">
    <property type="entry name" value="WD40_rpt"/>
</dbReference>
<name>A0ABX6EQ32_KLUMA</name>
<reference evidence="6 7" key="1">
    <citation type="submission" date="2016-03" db="EMBL/GenBank/DDBJ databases">
        <title>How can Kluyveromyces marxianus grow so fast - potential evolutionary course in Saccharomyces Complex revealed by comparative genomics.</title>
        <authorList>
            <person name="Mo W."/>
            <person name="Lu W."/>
            <person name="Yang X."/>
            <person name="Qi J."/>
            <person name="Lv H."/>
        </authorList>
    </citation>
    <scope>NUCLEOTIDE SEQUENCE [LARGE SCALE GENOMIC DNA]</scope>
    <source>
        <strain evidence="6 7">FIM1</strain>
    </source>
</reference>
<proteinExistence type="inferred from homology"/>
<dbReference type="SUPFAM" id="SSF50978">
    <property type="entry name" value="WD40 repeat-like"/>
    <property type="match status" value="1"/>
</dbReference>
<accession>A0ABX6EQ32</accession>
<dbReference type="Gene3D" id="2.130.10.10">
    <property type="entry name" value="YVTN repeat-like/Quinoprotein amine dehydrogenase"/>
    <property type="match status" value="1"/>
</dbReference>
<dbReference type="InterPro" id="IPR036322">
    <property type="entry name" value="WD40_repeat_dom_sf"/>
</dbReference>
<dbReference type="PANTHER" id="PTHR44267:SF1">
    <property type="entry name" value="WD REPEAT-CONTAINING PROTEIN 43"/>
    <property type="match status" value="1"/>
</dbReference>
<keyword evidence="2" id="KW-0539">Nucleus</keyword>
<keyword evidence="7" id="KW-1185">Reference proteome</keyword>
<evidence type="ECO:0000259" key="5">
    <source>
        <dbReference type="Pfam" id="PF04003"/>
    </source>
</evidence>
<dbReference type="EMBL" id="CP015054">
    <property type="protein sequence ID" value="QGN13926.1"/>
    <property type="molecule type" value="Genomic_DNA"/>
</dbReference>
<feature type="compositionally biased region" description="Acidic residues" evidence="4">
    <location>
        <begin position="573"/>
        <end position="597"/>
    </location>
</feature>
<dbReference type="InterPro" id="IPR052414">
    <property type="entry name" value="U3_snoRNA-assoc_WDR"/>
</dbReference>
<feature type="region of interest" description="Disordered" evidence="4">
    <location>
        <begin position="573"/>
        <end position="626"/>
    </location>
</feature>
<organism evidence="6 7">
    <name type="scientific">Kluyveromyces marxianus</name>
    <name type="common">Yeast</name>
    <name type="synonym">Candida kefyr</name>
    <dbReference type="NCBI Taxonomy" id="4911"/>
    <lineage>
        <taxon>Eukaryota</taxon>
        <taxon>Fungi</taxon>
        <taxon>Dikarya</taxon>
        <taxon>Ascomycota</taxon>
        <taxon>Saccharomycotina</taxon>
        <taxon>Saccharomycetes</taxon>
        <taxon>Saccharomycetales</taxon>
        <taxon>Saccharomycetaceae</taxon>
        <taxon>Kluyveromyces</taxon>
    </lineage>
</organism>
<feature type="domain" description="Small-subunit processome Utp12" evidence="5">
    <location>
        <begin position="426"/>
        <end position="526"/>
    </location>
</feature>
<comment type="similarity">
    <text evidence="3">Belongs to the UTP5 family.</text>
</comment>
<comment type="subcellular location">
    <subcellularLocation>
        <location evidence="1">Nucleus</location>
    </subcellularLocation>
</comment>
<evidence type="ECO:0000256" key="3">
    <source>
        <dbReference type="ARBA" id="ARBA00038335"/>
    </source>
</evidence>
<feature type="compositionally biased region" description="Acidic residues" evidence="4">
    <location>
        <begin position="606"/>
        <end position="626"/>
    </location>
</feature>
<evidence type="ECO:0000313" key="7">
    <source>
        <dbReference type="Proteomes" id="UP000422736"/>
    </source>
</evidence>
<dbReference type="SMART" id="SM00320">
    <property type="entry name" value="WD40"/>
    <property type="match status" value="3"/>
</dbReference>
<gene>
    <name evidence="6" type="primary">UTP5</name>
    <name evidence="6" type="ORF">FIM1_574</name>
</gene>
<dbReference type="InterPro" id="IPR007148">
    <property type="entry name" value="SSU_processome_Utp12"/>
</dbReference>
<evidence type="ECO:0000313" key="6">
    <source>
        <dbReference type="EMBL" id="QGN13926.1"/>
    </source>
</evidence>
<evidence type="ECO:0000256" key="2">
    <source>
        <dbReference type="ARBA" id="ARBA00023242"/>
    </source>
</evidence>